<dbReference type="NCBIfam" id="TIGR00762">
    <property type="entry name" value="DegV"/>
    <property type="match status" value="1"/>
</dbReference>
<gene>
    <name evidence="4" type="primary">yitS</name>
    <name evidence="4" type="ORF">BT1A1_1223</name>
</gene>
<feature type="transmembrane region" description="Helical" evidence="3">
    <location>
        <begin position="259"/>
        <end position="284"/>
    </location>
</feature>
<dbReference type="PANTHER" id="PTHR33434:SF3">
    <property type="entry name" value="DEGV DOMAIN-CONTAINING PROTEIN YITS"/>
    <property type="match status" value="1"/>
</dbReference>
<keyword evidence="3" id="KW-0472">Membrane</keyword>
<dbReference type="PROSITE" id="PS51482">
    <property type="entry name" value="DEGV"/>
    <property type="match status" value="1"/>
</dbReference>
<dbReference type="InterPro" id="IPR043168">
    <property type="entry name" value="DegV_C"/>
</dbReference>
<dbReference type="EMBL" id="CCRF01000039">
    <property type="protein sequence ID" value="CEE01055.1"/>
    <property type="molecule type" value="Genomic_DNA"/>
</dbReference>
<name>A0A090IZS1_9BACI</name>
<dbReference type="SUPFAM" id="SSF82549">
    <property type="entry name" value="DAK1/DegV-like"/>
    <property type="match status" value="1"/>
</dbReference>
<dbReference type="GO" id="GO:0008289">
    <property type="term" value="F:lipid binding"/>
    <property type="evidence" value="ECO:0007669"/>
    <property type="project" value="UniProtKB-KW"/>
</dbReference>
<accession>A0A090IZS1</accession>
<proteinExistence type="predicted"/>
<dbReference type="InterPro" id="IPR050270">
    <property type="entry name" value="DegV_domain_contain"/>
</dbReference>
<reference evidence="4 5" key="1">
    <citation type="submission" date="2014-07" db="EMBL/GenBank/DDBJ databases">
        <authorList>
            <person name="Wibberg Daniel"/>
        </authorList>
    </citation>
    <scope>NUCLEOTIDE SEQUENCE [LARGE SCALE GENOMIC DNA]</scope>
</reference>
<sequence length="301" mass="33644">MTKVKLITDSGADLPYSFLQEQNIDLLPLQVELDGEEYDDVISIDSKKIFDAMRNGKTPKTSQASPTKIKEVFVNLAKEKRPGVYIAFSSQLSGTYQTACMIREQVLEEYPDLDLTIIDTKAASLGQGLIVFHAAKLASSGATKEKIIQETEFYCSHMEHLFTVDDLEYLRRGGRVSRASAFVGGLLNIKPLLNVEDGKLIPIEKIRGKKKVLNRILELMEERGVNLKDQLIGISHGDDEETARQMKNMIEDRFGCKHFYINMIGSAIGAHSGPGTLAIFFLMLRRIVNLILPHNKISVSI</sequence>
<comment type="function">
    <text evidence="1">May bind long-chain fatty acids, such as palmitate, and may play a role in lipid transport or fatty acid metabolism.</text>
</comment>
<dbReference type="AlphaFoldDB" id="A0A090IZS1"/>
<dbReference type="PANTHER" id="PTHR33434">
    <property type="entry name" value="DEGV DOMAIN-CONTAINING PROTEIN DR_1986-RELATED"/>
    <property type="match status" value="1"/>
</dbReference>
<organism evidence="4 5">
    <name type="scientific">Caldibacillus thermoamylovorans</name>
    <dbReference type="NCBI Taxonomy" id="35841"/>
    <lineage>
        <taxon>Bacteria</taxon>
        <taxon>Bacillati</taxon>
        <taxon>Bacillota</taxon>
        <taxon>Bacilli</taxon>
        <taxon>Bacillales</taxon>
        <taxon>Bacillaceae</taxon>
        <taxon>Caldibacillus</taxon>
    </lineage>
</organism>
<evidence type="ECO:0000313" key="5">
    <source>
        <dbReference type="Proteomes" id="UP000040576"/>
    </source>
</evidence>
<keyword evidence="2" id="KW-0446">Lipid-binding</keyword>
<dbReference type="Proteomes" id="UP000040576">
    <property type="component" value="Unassembled WGS sequence"/>
</dbReference>
<keyword evidence="5" id="KW-1185">Reference proteome</keyword>
<evidence type="ECO:0000256" key="3">
    <source>
        <dbReference type="SAM" id="Phobius"/>
    </source>
</evidence>
<protein>
    <submittedName>
        <fullName evidence="4">DegV domain-containing protein YitS</fullName>
    </submittedName>
</protein>
<keyword evidence="3" id="KW-0812">Transmembrane</keyword>
<dbReference type="RefSeq" id="WP_051989035.1">
    <property type="nucleotide sequence ID" value="NZ_CCRF01000039.1"/>
</dbReference>
<keyword evidence="3" id="KW-1133">Transmembrane helix</keyword>
<dbReference type="Gene3D" id="3.30.1180.10">
    <property type="match status" value="1"/>
</dbReference>
<evidence type="ECO:0000313" key="4">
    <source>
        <dbReference type="EMBL" id="CEE01055.1"/>
    </source>
</evidence>
<evidence type="ECO:0000256" key="2">
    <source>
        <dbReference type="ARBA" id="ARBA00023121"/>
    </source>
</evidence>
<evidence type="ECO:0000256" key="1">
    <source>
        <dbReference type="ARBA" id="ARBA00003238"/>
    </source>
</evidence>
<dbReference type="Pfam" id="PF02645">
    <property type="entry name" value="DegV"/>
    <property type="match status" value="1"/>
</dbReference>
<dbReference type="InterPro" id="IPR003797">
    <property type="entry name" value="DegV"/>
</dbReference>
<dbReference type="Gene3D" id="3.40.50.10170">
    <property type="match status" value="1"/>
</dbReference>